<dbReference type="PROSITE" id="PS00062">
    <property type="entry name" value="ALDOKETO_REDUCTASE_2"/>
    <property type="match status" value="1"/>
</dbReference>
<proteinExistence type="predicted"/>
<dbReference type="Proteomes" id="UP000054107">
    <property type="component" value="Unassembled WGS sequence"/>
</dbReference>
<evidence type="ECO:0000313" key="3">
    <source>
        <dbReference type="EMBL" id="CEP14889.1"/>
    </source>
</evidence>
<dbReference type="InterPro" id="IPR023210">
    <property type="entry name" value="NADP_OxRdtase_dom"/>
</dbReference>
<dbReference type="GO" id="GO:0016491">
    <property type="term" value="F:oxidoreductase activity"/>
    <property type="evidence" value="ECO:0007669"/>
    <property type="project" value="UniProtKB-KW"/>
</dbReference>
<dbReference type="AlphaFoldDB" id="A0A0B7NH89"/>
<evidence type="ECO:0000259" key="2">
    <source>
        <dbReference type="Pfam" id="PF00248"/>
    </source>
</evidence>
<dbReference type="InterPro" id="IPR036812">
    <property type="entry name" value="NAD(P)_OxRdtase_dom_sf"/>
</dbReference>
<dbReference type="SUPFAM" id="SSF51430">
    <property type="entry name" value="NAD(P)-linked oxidoreductase"/>
    <property type="match status" value="1"/>
</dbReference>
<accession>A0A0B7NH89</accession>
<dbReference type="InterPro" id="IPR020471">
    <property type="entry name" value="AKR"/>
</dbReference>
<reference evidence="3 4" key="1">
    <citation type="submission" date="2014-09" db="EMBL/GenBank/DDBJ databases">
        <authorList>
            <person name="Ellenberger Sabrina"/>
        </authorList>
    </citation>
    <scope>NUCLEOTIDE SEQUENCE [LARGE SCALE GENOMIC DNA]</scope>
    <source>
        <strain evidence="3 4">CBS 412.66</strain>
    </source>
</reference>
<keyword evidence="4" id="KW-1185">Reference proteome</keyword>
<feature type="domain" description="NADP-dependent oxidoreductase" evidence="2">
    <location>
        <begin position="31"/>
        <end position="342"/>
    </location>
</feature>
<dbReference type="Gene3D" id="3.20.20.100">
    <property type="entry name" value="NADP-dependent oxidoreductase domain"/>
    <property type="match status" value="1"/>
</dbReference>
<evidence type="ECO:0000313" key="4">
    <source>
        <dbReference type="Proteomes" id="UP000054107"/>
    </source>
</evidence>
<dbReference type="Pfam" id="PF00248">
    <property type="entry name" value="Aldo_ket_red"/>
    <property type="match status" value="1"/>
</dbReference>
<dbReference type="InterPro" id="IPR050523">
    <property type="entry name" value="AKR_Detox_Biosynth"/>
</dbReference>
<dbReference type="PANTHER" id="PTHR43364">
    <property type="entry name" value="NADH-SPECIFIC METHYLGLYOXAL REDUCTASE-RELATED"/>
    <property type="match status" value="1"/>
</dbReference>
<dbReference type="PANTHER" id="PTHR43364:SF4">
    <property type="entry name" value="NAD(P)-LINKED OXIDOREDUCTASE SUPERFAMILY PROTEIN"/>
    <property type="match status" value="1"/>
</dbReference>
<dbReference type="EMBL" id="LN731777">
    <property type="protein sequence ID" value="CEP14889.1"/>
    <property type="molecule type" value="Genomic_DNA"/>
</dbReference>
<dbReference type="CDD" id="cd19093">
    <property type="entry name" value="AKR_AtPLR-like"/>
    <property type="match status" value="1"/>
</dbReference>
<gene>
    <name evidence="3" type="primary">PARPA_09079.1 scaffold 35524</name>
</gene>
<sequence length="355" mass="39575">MNATVKIKLDHDVIPTKDTTLLLAGTIRIPPIAIGTWQWGDKKVWGWTPQAEENARAAFDKAFELGMAFYDTAEVYGDGESEREISRFRKNYSEQDKKKQVIATKYFPHKHRTQFPDVLLSALKDSLARLGEFQVDLYQIHAPIHPAEIEVVGKSVLKHGQQRTYNCCNKANALADAYDKGLVKAVGVSNYGKEEIQRMHTALHKRGIALASNQISFSLIRTIPEKSGLIQQCHDLGIIILAYSPLGMGILTGKYGSQGPWPKGREQPFKKFDTVQLGNLLNVMKQLGEKYGRQSSAIALNWCIAKGTVPLGGARTQEHVEQNSLALDFLLTNEEVAELDKFAFLGSNNKGWQHG</sequence>
<dbReference type="STRING" id="35722.A0A0B7NH89"/>
<dbReference type="OrthoDB" id="37537at2759"/>
<keyword evidence="1" id="KW-0560">Oxidoreductase</keyword>
<dbReference type="PRINTS" id="PR00069">
    <property type="entry name" value="ALDKETRDTASE"/>
</dbReference>
<name>A0A0B7NH89_9FUNG</name>
<organism evidence="3 4">
    <name type="scientific">Parasitella parasitica</name>
    <dbReference type="NCBI Taxonomy" id="35722"/>
    <lineage>
        <taxon>Eukaryota</taxon>
        <taxon>Fungi</taxon>
        <taxon>Fungi incertae sedis</taxon>
        <taxon>Mucoromycota</taxon>
        <taxon>Mucoromycotina</taxon>
        <taxon>Mucoromycetes</taxon>
        <taxon>Mucorales</taxon>
        <taxon>Mucorineae</taxon>
        <taxon>Mucoraceae</taxon>
        <taxon>Parasitella</taxon>
    </lineage>
</organism>
<protein>
    <recommendedName>
        <fullName evidence="2">NADP-dependent oxidoreductase domain-containing protein</fullName>
    </recommendedName>
</protein>
<dbReference type="InterPro" id="IPR018170">
    <property type="entry name" value="Aldo/ket_reductase_CS"/>
</dbReference>
<evidence type="ECO:0000256" key="1">
    <source>
        <dbReference type="ARBA" id="ARBA00023002"/>
    </source>
</evidence>